<dbReference type="OrthoDB" id="3647246at2759"/>
<dbReference type="AlphaFoldDB" id="A0A4U0WN41"/>
<feature type="domain" description="DUF7102" evidence="2">
    <location>
        <begin position="818"/>
        <end position="988"/>
    </location>
</feature>
<evidence type="ECO:0000313" key="4">
    <source>
        <dbReference type="EMBL" id="TKA64421.1"/>
    </source>
</evidence>
<reference evidence="4 5" key="1">
    <citation type="submission" date="2017-03" db="EMBL/GenBank/DDBJ databases">
        <title>Genomes of endolithic fungi from Antarctica.</title>
        <authorList>
            <person name="Coleine C."/>
            <person name="Masonjones S."/>
            <person name="Stajich J.E."/>
        </authorList>
    </citation>
    <scope>NUCLEOTIDE SEQUENCE [LARGE SCALE GENOMIC DNA]</scope>
    <source>
        <strain evidence="4 5">CCFEE 5187</strain>
    </source>
</reference>
<dbReference type="InterPro" id="IPR057559">
    <property type="entry name" value="SAM_6"/>
</dbReference>
<evidence type="ECO:0000259" key="2">
    <source>
        <dbReference type="Pfam" id="PF23394"/>
    </source>
</evidence>
<evidence type="ECO:0000259" key="3">
    <source>
        <dbReference type="Pfam" id="PF23395"/>
    </source>
</evidence>
<feature type="domain" description="SAM-like" evidence="3">
    <location>
        <begin position="997"/>
        <end position="1080"/>
    </location>
</feature>
<comment type="caution">
    <text evidence="4">The sequence shown here is derived from an EMBL/GenBank/DDBJ whole genome shotgun (WGS) entry which is preliminary data.</text>
</comment>
<dbReference type="EMBL" id="NAJN01001267">
    <property type="protein sequence ID" value="TKA64421.1"/>
    <property type="molecule type" value="Genomic_DNA"/>
</dbReference>
<feature type="region of interest" description="Disordered" evidence="1">
    <location>
        <begin position="432"/>
        <end position="460"/>
    </location>
</feature>
<name>A0A4U0WN41_9PEZI</name>
<accession>A0A4U0WN41</accession>
<keyword evidence="5" id="KW-1185">Reference proteome</keyword>
<sequence>MVKRRVPMCDFNRVAVLLDERGHRVNFTTKPNGTRLARHLILRSATDNFIIAALEPDGPAIPKERGASQSLDVTTSGIDDASATVGLRVSASASECNTERLLPLVASESQPTTPGMAGSEMQPEKEEEELTVLEYARYYGLCIDYLTDDPLDVRRVPKPPTDILSPLGEPQNTIQIELASEGLPKERLTVDKDAALFLRDVTTLAQAPAESDRLPEQTNKFSGMKQELPILRTDNDSDLHKFAKQTVPDLHNVKFPLEQVDDETGEGVAWPRKHLELPAQYDARVKAEKLEVSKDVLLYLQETLKDSFAVEDEEATIAGELRYERVRPSYLGRTNIDLEQNGALNPVTPPLLPLSPTSTPFVPASPVNHLELLSDCTDPTVEETQTLEMTLMQQDRILPIVGDARLDSKFKLPDSDNIGQVYSPLRFLTELTSSSSPPLKHPRPEDLRVEGPLTPPMSLQSPARKAKFVSFSEILHKYIPDLPSTFTKMDEGPTSEDEYNAFFNDVIEPIATEAKRESEQEQLQEADSTLRVEVPVMDFSTTAVPPWKIYGLKASVKCGNGETELVAQRRLLSKVKNEHFKNNRHWGGLSKIERQLHWSPFPMHLGKVAAEEAFDDDGSLDRYLAALNFDDATDSGTLVWKPDGLRVLDEDEESDEDLEPAIFEPERKDMQSLIRKRRMDIEEYGENIQPGQKAELLPQKEVPPNLTKSRKVAQSKAFLPPAAGTPTTSDGDLMFGGLFSASNALSKFMKVQGGVSKKPRLIEGAKIPAASVLPQIADTKVAQSVVMAEESGNIPRGHLEEVIPLPTLDLTVPTATRPFIMSSTLLTQRSLTRRIRALYPSAEIIERDFTMNAGTMSFSEKQKQPTQTFDEADLLLSSGVGLVWTTLQKIKQRALPGQTSKSAIKERIARIAGRYEKLVILISEGRSGSGEAQGVTTGPPTLDERDCDALTDLMVFAATAVTDISVSYVAGGEEQLTQWIVGSMIKYGDCRPEARLLQDETLWELFLRHAGMNAFAAQAILSELKAPTGAEDSSAHSTVQAKGASFGLAAFVAMTAQERLKRFEALLGGECVLRRASAVLDAKWVSASSNLSAI</sequence>
<proteinExistence type="predicted"/>
<evidence type="ECO:0000313" key="5">
    <source>
        <dbReference type="Proteomes" id="UP000308768"/>
    </source>
</evidence>
<evidence type="ECO:0000256" key="1">
    <source>
        <dbReference type="SAM" id="MobiDB-lite"/>
    </source>
</evidence>
<dbReference type="Proteomes" id="UP000308768">
    <property type="component" value="Unassembled WGS sequence"/>
</dbReference>
<organism evidence="4 5">
    <name type="scientific">Cryomyces minteri</name>
    <dbReference type="NCBI Taxonomy" id="331657"/>
    <lineage>
        <taxon>Eukaryota</taxon>
        <taxon>Fungi</taxon>
        <taxon>Dikarya</taxon>
        <taxon>Ascomycota</taxon>
        <taxon>Pezizomycotina</taxon>
        <taxon>Dothideomycetes</taxon>
        <taxon>Dothideomycetes incertae sedis</taxon>
        <taxon>Cryomyces</taxon>
    </lineage>
</organism>
<gene>
    <name evidence="4" type="ORF">B0A49_07853</name>
</gene>
<dbReference type="InterPro" id="IPR055528">
    <property type="entry name" value="DUF7102"/>
</dbReference>
<protein>
    <submittedName>
        <fullName evidence="4">Uncharacterized protein</fullName>
    </submittedName>
</protein>
<dbReference type="Pfam" id="PF23395">
    <property type="entry name" value="SAM_6"/>
    <property type="match status" value="1"/>
</dbReference>
<dbReference type="Pfam" id="PF23394">
    <property type="entry name" value="DUF7102"/>
    <property type="match status" value="1"/>
</dbReference>